<dbReference type="InterPro" id="IPR020846">
    <property type="entry name" value="MFS_dom"/>
</dbReference>
<keyword evidence="5 7" id="KW-0472">Membrane</keyword>
<dbReference type="Pfam" id="PF07690">
    <property type="entry name" value="MFS_1"/>
    <property type="match status" value="1"/>
</dbReference>
<feature type="transmembrane region" description="Helical" evidence="7">
    <location>
        <begin position="352"/>
        <end position="375"/>
    </location>
</feature>
<dbReference type="Gene3D" id="1.20.1250.20">
    <property type="entry name" value="MFS general substrate transporter like domains"/>
    <property type="match status" value="2"/>
</dbReference>
<feature type="compositionally biased region" description="Low complexity" evidence="6">
    <location>
        <begin position="85"/>
        <end position="107"/>
    </location>
</feature>
<dbReference type="InterPro" id="IPR036259">
    <property type="entry name" value="MFS_trans_sf"/>
</dbReference>
<organism evidence="9 10">
    <name type="scientific">Pyrenophora tritici-repentis (strain Pt-1C-BFP)</name>
    <name type="common">Wheat tan spot fungus</name>
    <name type="synonym">Drechslera tritici-repentis</name>
    <dbReference type="NCBI Taxonomy" id="426418"/>
    <lineage>
        <taxon>Eukaryota</taxon>
        <taxon>Fungi</taxon>
        <taxon>Dikarya</taxon>
        <taxon>Ascomycota</taxon>
        <taxon>Pezizomycotina</taxon>
        <taxon>Dothideomycetes</taxon>
        <taxon>Pleosporomycetidae</taxon>
        <taxon>Pleosporales</taxon>
        <taxon>Pleosporineae</taxon>
        <taxon>Pleosporaceae</taxon>
        <taxon>Pyrenophora</taxon>
    </lineage>
</organism>
<feature type="transmembrane region" description="Helical" evidence="7">
    <location>
        <begin position="521"/>
        <end position="546"/>
    </location>
</feature>
<evidence type="ECO:0000313" key="9">
    <source>
        <dbReference type="EMBL" id="EDU44981.1"/>
    </source>
</evidence>
<evidence type="ECO:0000256" key="2">
    <source>
        <dbReference type="ARBA" id="ARBA00022448"/>
    </source>
</evidence>
<dbReference type="SUPFAM" id="SSF103473">
    <property type="entry name" value="MFS general substrate transporter"/>
    <property type="match status" value="1"/>
</dbReference>
<dbReference type="EMBL" id="DS231616">
    <property type="protein sequence ID" value="EDU44981.1"/>
    <property type="molecule type" value="Genomic_DNA"/>
</dbReference>
<feature type="transmembrane region" description="Helical" evidence="7">
    <location>
        <begin position="447"/>
        <end position="474"/>
    </location>
</feature>
<feature type="compositionally biased region" description="Basic and acidic residues" evidence="6">
    <location>
        <begin position="19"/>
        <end position="58"/>
    </location>
</feature>
<dbReference type="GO" id="GO:0005886">
    <property type="term" value="C:plasma membrane"/>
    <property type="evidence" value="ECO:0007669"/>
    <property type="project" value="TreeGrafter"/>
</dbReference>
<evidence type="ECO:0000256" key="6">
    <source>
        <dbReference type="SAM" id="MobiDB-lite"/>
    </source>
</evidence>
<dbReference type="OrthoDB" id="9986881at2759"/>
<feature type="transmembrane region" description="Helical" evidence="7">
    <location>
        <begin position="296"/>
        <end position="313"/>
    </location>
</feature>
<dbReference type="PANTHER" id="PTHR23502">
    <property type="entry name" value="MAJOR FACILITATOR SUPERFAMILY"/>
    <property type="match status" value="1"/>
</dbReference>
<feature type="transmembrane region" description="Helical" evidence="7">
    <location>
        <begin position="494"/>
        <end position="515"/>
    </location>
</feature>
<dbReference type="OMA" id="IPAFMGY"/>
<feature type="transmembrane region" description="Helical" evidence="7">
    <location>
        <begin position="590"/>
        <end position="612"/>
    </location>
</feature>
<keyword evidence="4 7" id="KW-1133">Transmembrane helix</keyword>
<evidence type="ECO:0000259" key="8">
    <source>
        <dbReference type="PROSITE" id="PS50850"/>
    </source>
</evidence>
<evidence type="ECO:0000313" key="10">
    <source>
        <dbReference type="Proteomes" id="UP000001471"/>
    </source>
</evidence>
<dbReference type="PANTHER" id="PTHR23502:SF31">
    <property type="entry name" value="POLYAMINE TRANSPORTER 1"/>
    <property type="match status" value="1"/>
</dbReference>
<dbReference type="CDD" id="cd17323">
    <property type="entry name" value="MFS_Tpo1_MDR_like"/>
    <property type="match status" value="1"/>
</dbReference>
<feature type="domain" description="Major facilitator superfamily (MFS) profile" evidence="8">
    <location>
        <begin position="229"/>
        <end position="623"/>
    </location>
</feature>
<feature type="compositionally biased region" description="Polar residues" evidence="6">
    <location>
        <begin position="127"/>
        <end position="137"/>
    </location>
</feature>
<protein>
    <submittedName>
        <fullName evidence="9">Benomyl/methotrexate resistance protein</fullName>
    </submittedName>
</protein>
<feature type="transmembrane region" description="Helical" evidence="7">
    <location>
        <begin position="417"/>
        <end position="441"/>
    </location>
</feature>
<reference evidence="10" key="1">
    <citation type="journal article" date="2013" name="G3 (Bethesda)">
        <title>Comparative genomics of a plant-pathogenic fungus, Pyrenophora tritici-repentis, reveals transduplication and the impact of repeat elements on pathogenicity and population divergence.</title>
        <authorList>
            <person name="Manning V.A."/>
            <person name="Pandelova I."/>
            <person name="Dhillon B."/>
            <person name="Wilhelm L.J."/>
            <person name="Goodwin S.B."/>
            <person name="Berlin A.M."/>
            <person name="Figueroa M."/>
            <person name="Freitag M."/>
            <person name="Hane J.K."/>
            <person name="Henrissat B."/>
            <person name="Holman W.H."/>
            <person name="Kodira C.D."/>
            <person name="Martin J."/>
            <person name="Oliver R.P."/>
            <person name="Robbertse B."/>
            <person name="Schackwitz W."/>
            <person name="Schwartz D.C."/>
            <person name="Spatafora J.W."/>
            <person name="Turgeon B.G."/>
            <person name="Yandava C."/>
            <person name="Young S."/>
            <person name="Zhou S."/>
            <person name="Zeng Q."/>
            <person name="Grigoriev I.V."/>
            <person name="Ma L.-J."/>
            <person name="Ciuffetti L.M."/>
        </authorList>
    </citation>
    <scope>NUCLEOTIDE SEQUENCE [LARGE SCALE GENOMIC DNA]</scope>
    <source>
        <strain evidence="10">Pt-1C-BFP</strain>
    </source>
</reference>
<feature type="transmembrane region" description="Helical" evidence="7">
    <location>
        <begin position="325"/>
        <end position="345"/>
    </location>
</feature>
<comment type="subcellular location">
    <subcellularLocation>
        <location evidence="1">Membrane</location>
        <topology evidence="1">Multi-pass membrane protein</topology>
    </subcellularLocation>
</comment>
<dbReference type="GO" id="GO:0022857">
    <property type="term" value="F:transmembrane transporter activity"/>
    <property type="evidence" value="ECO:0007669"/>
    <property type="project" value="InterPro"/>
</dbReference>
<evidence type="ECO:0000256" key="1">
    <source>
        <dbReference type="ARBA" id="ARBA00004141"/>
    </source>
</evidence>
<keyword evidence="2" id="KW-0813">Transport</keyword>
<gene>
    <name evidence="9" type="ORF">PTRG_02458</name>
</gene>
<dbReference type="InParanoid" id="B2VYG8"/>
<dbReference type="InterPro" id="IPR011701">
    <property type="entry name" value="MFS"/>
</dbReference>
<feature type="transmembrane region" description="Helical" evidence="7">
    <location>
        <begin position="553"/>
        <end position="578"/>
    </location>
</feature>
<dbReference type="STRING" id="426418.B2VYG8"/>
<feature type="transmembrane region" description="Helical" evidence="7">
    <location>
        <begin position="387"/>
        <end position="405"/>
    </location>
</feature>
<evidence type="ECO:0000256" key="3">
    <source>
        <dbReference type="ARBA" id="ARBA00022692"/>
    </source>
</evidence>
<evidence type="ECO:0000256" key="5">
    <source>
        <dbReference type="ARBA" id="ARBA00023136"/>
    </source>
</evidence>
<feature type="region of interest" description="Disordered" evidence="6">
    <location>
        <begin position="1"/>
        <end position="141"/>
    </location>
</feature>
<dbReference type="PROSITE" id="PS50850">
    <property type="entry name" value="MFS"/>
    <property type="match status" value="1"/>
</dbReference>
<sequence>MQEEDYEILRNEANASPERYAKWDPNRQFREEYNRRHLHDQTPEERNRNIEAYERGERTQSQISLPQEAVASPIGEKEEEEEVASPLSRHSTSSSTQSSVSSSSTHSARLEEIRTAHSTPARDRRPTVNSQTSTGNYLTLHPTERDPEALRRIETHRSQHAGTVGASRVDSRLSRTLTRRRTEKPLPNLGAGKPFPPPLPDREEYVVEFDGADDPLHAQNWPMKKKLGIGAILAFDALSATMGSSIFSAATMPVSREYHVANVVGTLGTSLFVFGYAFGPLMWAPFSELYGRKPPLIIAAFGFAIFSIAVATAKDLQTIMICRFFAGIFGSSPLAIVAAVFADMFDNKLRGLAVAVFSATVFMGPLLAPFIGGFITQSSLGWRWTEYISSFMGFLAFALLFFFMEETPMRILFTEPIVLLITIYMSFIYGLLYLFLTAYALVFQQVYGWSAGIGGLAYFGMVAGEIIAFVIIVLDNPRYVRKLEANNNIPVPEWRLPISMVGGVLFAAGLFWFGWTGYTGQVHWIVPVLSGLFTGFGIFSIFLSLLNYIVDAYLMFAASAIAANTFMRSIFGGVFPLFATFMFQGMGIEWASTLLGCVAAVLVPMPVAFYLFGKKIRAKMVKL</sequence>
<feature type="transmembrane region" description="Helical" evidence="7">
    <location>
        <begin position="263"/>
        <end position="284"/>
    </location>
</feature>
<proteinExistence type="predicted"/>
<dbReference type="HOGENOM" id="CLU_008455_11_4_1"/>
<dbReference type="AlphaFoldDB" id="B2VYG8"/>
<name>B2VYG8_PYRTR</name>
<evidence type="ECO:0000256" key="4">
    <source>
        <dbReference type="ARBA" id="ARBA00022989"/>
    </source>
</evidence>
<keyword evidence="3 7" id="KW-0812">Transmembrane</keyword>
<feature type="transmembrane region" description="Helical" evidence="7">
    <location>
        <begin position="227"/>
        <end position="251"/>
    </location>
</feature>
<dbReference type="Proteomes" id="UP000001471">
    <property type="component" value="Unassembled WGS sequence"/>
</dbReference>
<dbReference type="eggNOG" id="KOG0255">
    <property type="taxonomic scope" value="Eukaryota"/>
</dbReference>
<accession>B2VYG8</accession>
<dbReference type="FunCoup" id="B2VYG8">
    <property type="interactions" value="62"/>
</dbReference>
<feature type="compositionally biased region" description="Basic and acidic residues" evidence="6">
    <location>
        <begin position="108"/>
        <end position="126"/>
    </location>
</feature>
<evidence type="ECO:0000256" key="7">
    <source>
        <dbReference type="SAM" id="Phobius"/>
    </source>
</evidence>
<dbReference type="FunFam" id="1.20.1250.20:FF:000011">
    <property type="entry name" value="MFS multidrug transporter, putative"/>
    <property type="match status" value="2"/>
</dbReference>